<protein>
    <recommendedName>
        <fullName evidence="2">Helicase-associated domain-containing protein</fullName>
    </recommendedName>
</protein>
<feature type="compositionally biased region" description="Polar residues" evidence="1">
    <location>
        <begin position="256"/>
        <end position="265"/>
    </location>
</feature>
<dbReference type="Proteomes" id="UP001054902">
    <property type="component" value="Unassembled WGS sequence"/>
</dbReference>
<feature type="compositionally biased region" description="Polar residues" evidence="1">
    <location>
        <begin position="275"/>
        <end position="316"/>
    </location>
</feature>
<evidence type="ECO:0000313" key="3">
    <source>
        <dbReference type="EMBL" id="GFH55698.1"/>
    </source>
</evidence>
<name>A0AAD3HA88_9STRA</name>
<feature type="compositionally biased region" description="Polar residues" evidence="1">
    <location>
        <begin position="324"/>
        <end position="342"/>
    </location>
</feature>
<reference evidence="3 4" key="1">
    <citation type="journal article" date="2021" name="Sci. Rep.">
        <title>The genome of the diatom Chaetoceros tenuissimus carries an ancient integrated fragment of an extant virus.</title>
        <authorList>
            <person name="Hongo Y."/>
            <person name="Kimura K."/>
            <person name="Takaki Y."/>
            <person name="Yoshida Y."/>
            <person name="Baba S."/>
            <person name="Kobayashi G."/>
            <person name="Nagasaki K."/>
            <person name="Hano T."/>
            <person name="Tomaru Y."/>
        </authorList>
    </citation>
    <scope>NUCLEOTIDE SEQUENCE [LARGE SCALE GENOMIC DNA]</scope>
    <source>
        <strain evidence="3 4">NIES-3715</strain>
    </source>
</reference>
<dbReference type="PANTHER" id="PTHR33418">
    <property type="entry name" value="HELICASE-ASSOCIATED"/>
    <property type="match status" value="1"/>
</dbReference>
<organism evidence="3 4">
    <name type="scientific">Chaetoceros tenuissimus</name>
    <dbReference type="NCBI Taxonomy" id="426638"/>
    <lineage>
        <taxon>Eukaryota</taxon>
        <taxon>Sar</taxon>
        <taxon>Stramenopiles</taxon>
        <taxon>Ochrophyta</taxon>
        <taxon>Bacillariophyta</taxon>
        <taxon>Coscinodiscophyceae</taxon>
        <taxon>Chaetocerotophycidae</taxon>
        <taxon>Chaetocerotales</taxon>
        <taxon>Chaetocerotaceae</taxon>
        <taxon>Chaetoceros</taxon>
    </lineage>
</organism>
<feature type="domain" description="Helicase-associated" evidence="2">
    <location>
        <begin position="425"/>
        <end position="484"/>
    </location>
</feature>
<feature type="compositionally biased region" description="Polar residues" evidence="1">
    <location>
        <begin position="894"/>
        <end position="903"/>
    </location>
</feature>
<dbReference type="EMBL" id="BLLK01000051">
    <property type="protein sequence ID" value="GFH55698.1"/>
    <property type="molecule type" value="Genomic_DNA"/>
</dbReference>
<evidence type="ECO:0000256" key="1">
    <source>
        <dbReference type="SAM" id="MobiDB-lite"/>
    </source>
</evidence>
<feature type="compositionally biased region" description="Polar residues" evidence="1">
    <location>
        <begin position="239"/>
        <end position="249"/>
    </location>
</feature>
<comment type="caution">
    <text evidence="3">The sequence shown here is derived from an EMBL/GenBank/DDBJ whole genome shotgun (WGS) entry which is preliminary data.</text>
</comment>
<evidence type="ECO:0000313" key="4">
    <source>
        <dbReference type="Proteomes" id="UP001054902"/>
    </source>
</evidence>
<gene>
    <name evidence="3" type="ORF">CTEN210_12174</name>
</gene>
<dbReference type="Pfam" id="PF03457">
    <property type="entry name" value="HA"/>
    <property type="match status" value="7"/>
</dbReference>
<dbReference type="InterPro" id="IPR005114">
    <property type="entry name" value="Helicase_assoc"/>
</dbReference>
<feature type="region of interest" description="Disordered" evidence="1">
    <location>
        <begin position="239"/>
        <end position="347"/>
    </location>
</feature>
<accession>A0AAD3HA88</accession>
<feature type="domain" description="Helicase-associated" evidence="2">
    <location>
        <begin position="1112"/>
        <end position="1171"/>
    </location>
</feature>
<feature type="region of interest" description="Disordered" evidence="1">
    <location>
        <begin position="1008"/>
        <end position="1059"/>
    </location>
</feature>
<feature type="region of interest" description="Disordered" evidence="1">
    <location>
        <begin position="884"/>
        <end position="903"/>
    </location>
</feature>
<dbReference type="PANTHER" id="PTHR33418:SF1">
    <property type="entry name" value="HELICASE-ASSOCIATED DOMAIN-CONTAINING PROTEIN"/>
    <property type="match status" value="1"/>
</dbReference>
<feature type="compositionally biased region" description="Basic and acidic residues" evidence="1">
    <location>
        <begin position="1034"/>
        <end position="1052"/>
    </location>
</feature>
<feature type="domain" description="Helicase-associated" evidence="2">
    <location>
        <begin position="1182"/>
        <end position="1241"/>
    </location>
</feature>
<feature type="domain" description="Helicase-associated" evidence="2">
    <location>
        <begin position="940"/>
        <end position="999"/>
    </location>
</feature>
<feature type="region of interest" description="Disordered" evidence="1">
    <location>
        <begin position="1346"/>
        <end position="1397"/>
    </location>
</feature>
<evidence type="ECO:0000259" key="2">
    <source>
        <dbReference type="Pfam" id="PF03457"/>
    </source>
</evidence>
<proteinExistence type="predicted"/>
<sequence length="1545" mass="178830">MIQIRFVFRDSSGRLHSDKPAKIILPLPLPHQLENGTDMRTIQDAITYLQQREIPKRLWNIENNQVKAVHTVCRNDLETTQQGPMFAIYDNDVIAYSMVPDEDYIIVTSKEEDAVVGDVSTEAMQETQMQPAKNTTTRESLAVEKNSGDSNTVAVANVNHSIAPNNRLNPIQTLDNQATDLASTTAEKESPNKDFDNNTIVEQVPISTTQKRKESTLESDVTTNAKKMKVAMQTDQIQESTIGNANNNVDAGGEHVSTSTTSKCNESVPEKDTAIDSTSVEQSEPSKESASTESPTKSDITPNSPSLGQDSLSTNSTRKESIPECNTATETNKSRVGTLDGQTNKDSDSLFQSTWEEQFQLLRKFYDKNGHSHITKAHRTLGVFASQLKMKSVRDKLTDKQKEDLASVKFDMFNKTRYTRQEQMDKRWMERFEQLKEYKKNHDHMNVRRGEDKTLYQWVSAQRYFKKSSQLPKGRAKLLEEIGFKWESSQVGKRLLSQTSTSVEQVPLLIAPKPKDIMPVGKGSLSQASTSVKQVPILIAPKRKDPIPESGTATETTKTIVGTQTETLDGIKDSKNNTNSAHDKLLTGAQKEDLANVKFDMLDKMRNSQFLVPKRSKNDERWMKRLHKLKEYKNKHGHMMVRGFEDKDLNTWISNQRHYKRSSKLREDRVKLLEEIGFSWESEYHQRTHEGKLNTINTSKDQVPPPKSDIATESIKLKVGTPNENHGGQTNAKSESNCDSLLQFTWKERFRQLKQFHRKNGHSQIAKSHPILGTWATQLTLNSVRDRLTDEQKADLASVSFYLFNRMKNPRVEKLDMRWMERFDKLKEYKSKNGHMKVRRSEDNDLYSWIAAQKGFKRSNKLRKDRDKLLEEIGFQWNSYVGQTETSKRKESTPESNTVTNSTSVEQVPLFISAPKRKDPFAESSIVPDSKQFTRRTNLDERWMERFNKLKEYKRKHGHMMVRGTEDKDLYTWIRNQRNFKRHSQFRNDRMELLEEIGFSWESNTSIAQKRKESTPTSDTATDSTGIEQILPKDPTRKESTQECDTEREPKKLKMMKQTDQNQQRLNEGYINSISDEQSLLSTASKHKESTSESDTAIISKMLQVETQVSFSDSWMNNYHKLKEYKNKHGHTTVLMRENKDLYEWTVYQRDSKRNNELCENRVTLLEEIGFKWSKRRQGFSDERWMNKYDKLQEYKKKYGHVMVQRSQDKELYTWTVTQRFTKRRNELCEDRAKLLEDVGFVWEIDKPVANESAEQKVTDHEKEKVGVRMERWMKNYHKLKDFKKKHGHLILHESHDKGLYRWVLNQRAFKRKGIMYKDRVKLLEDIGFLWDGRLTSKNDANSLSATKDISVPKESPQKPKSRSPSSLNELQKSSSKKRKRATDNDDTKSHTRTFQQPVPEKLAKSLALSTDCENLNKLHQFVRSDLLEIIQENHKIGLQCIFCKASPEPQSRSKIFPQYLENKGLGLYRKVCEWQRVHFKQCTHIPDAVKEKYDELKLADKSRGKVQYWEDSAKQIGLFNKEGGGICFLGDSKDGNAESELSKE</sequence>
<feature type="domain" description="Helicase-associated" evidence="2">
    <location>
        <begin position="1271"/>
        <end position="1329"/>
    </location>
</feature>
<feature type="compositionally biased region" description="Low complexity" evidence="1">
    <location>
        <begin position="1015"/>
        <end position="1025"/>
    </location>
</feature>
<dbReference type="Gene3D" id="6.10.140.530">
    <property type="match status" value="8"/>
</dbReference>
<keyword evidence="4" id="KW-1185">Reference proteome</keyword>
<feature type="domain" description="Helicase-associated" evidence="2">
    <location>
        <begin position="817"/>
        <end position="875"/>
    </location>
</feature>
<feature type="domain" description="Helicase-associated" evidence="2">
    <location>
        <begin position="619"/>
        <end position="678"/>
    </location>
</feature>